<dbReference type="EMBL" id="PJMW01000002">
    <property type="protein sequence ID" value="PKV80839.1"/>
    <property type="molecule type" value="Genomic_DNA"/>
</dbReference>
<dbReference type="RefSeq" id="WP_101466693.1">
    <property type="nucleotide sequence ID" value="NZ_JBFAAM010000007.1"/>
</dbReference>
<organism evidence="6 7">
    <name type="scientific">Nocardia fluminea</name>
    <dbReference type="NCBI Taxonomy" id="134984"/>
    <lineage>
        <taxon>Bacteria</taxon>
        <taxon>Bacillati</taxon>
        <taxon>Actinomycetota</taxon>
        <taxon>Actinomycetes</taxon>
        <taxon>Mycobacteriales</taxon>
        <taxon>Nocardiaceae</taxon>
        <taxon>Nocardia</taxon>
    </lineage>
</organism>
<gene>
    <name evidence="6" type="ORF">ATK86_5272</name>
</gene>
<dbReference type="OrthoDB" id="5243299at2"/>
<sequence>MQRIHNVTQLADLDADALARCYAYPRHLDGPWVRANFVSSIDGAFTVDGVSEGLGTEADKTVFTLLRELADVIVIGAGTLRAENYGGAHPDPQRRIAHHRHGIGGHPDGTPPPIAVVTATAKLDPGSKFFTDAEVPPLIVTTSHADPKQVGALEDAGAQVVVAGEAAIMPAALVRVFAERGLHRVLCEGGPHLFGQLAEAGLVDELCLTTAPMLVGGAGGRISLSASTFDLPMARKQLVLAEDGTVLARWARR</sequence>
<evidence type="ECO:0000259" key="5">
    <source>
        <dbReference type="Pfam" id="PF01872"/>
    </source>
</evidence>
<proteinExistence type="predicted"/>
<dbReference type="PANTHER" id="PTHR38011">
    <property type="entry name" value="DIHYDROFOLATE REDUCTASE FAMILY PROTEIN (AFU_ORTHOLOGUE AFUA_8G06820)"/>
    <property type="match status" value="1"/>
</dbReference>
<dbReference type="Pfam" id="PF01872">
    <property type="entry name" value="RibD_C"/>
    <property type="match status" value="1"/>
</dbReference>
<name>A0A2N3VGU0_9NOCA</name>
<reference evidence="6 7" key="1">
    <citation type="submission" date="2017-12" db="EMBL/GenBank/DDBJ databases">
        <title>Sequencing the genomes of 1000 Actinobacteria strains.</title>
        <authorList>
            <person name="Klenk H.-P."/>
        </authorList>
    </citation>
    <scope>NUCLEOTIDE SEQUENCE [LARGE SCALE GENOMIC DNA]</scope>
    <source>
        <strain evidence="6 7">DSM 44489</strain>
    </source>
</reference>
<feature type="domain" description="Bacterial bifunctional deaminase-reductase C-terminal" evidence="5">
    <location>
        <begin position="31"/>
        <end position="230"/>
    </location>
</feature>
<comment type="caution">
    <text evidence="6">The sequence shown here is derived from an EMBL/GenBank/DDBJ whole genome shotgun (WGS) entry which is preliminary data.</text>
</comment>
<dbReference type="GO" id="GO:0008703">
    <property type="term" value="F:5-amino-6-(5-phosphoribosylamino)uracil reductase activity"/>
    <property type="evidence" value="ECO:0007669"/>
    <property type="project" value="InterPro"/>
</dbReference>
<keyword evidence="7" id="KW-1185">Reference proteome</keyword>
<keyword evidence="2" id="KW-0521">NADP</keyword>
<dbReference type="InterPro" id="IPR024072">
    <property type="entry name" value="DHFR-like_dom_sf"/>
</dbReference>
<feature type="region of interest" description="Disordered" evidence="4">
    <location>
        <begin position="84"/>
        <end position="110"/>
    </location>
</feature>
<evidence type="ECO:0000256" key="3">
    <source>
        <dbReference type="ARBA" id="ARBA00023002"/>
    </source>
</evidence>
<evidence type="ECO:0000313" key="7">
    <source>
        <dbReference type="Proteomes" id="UP000233766"/>
    </source>
</evidence>
<evidence type="ECO:0000256" key="4">
    <source>
        <dbReference type="SAM" id="MobiDB-lite"/>
    </source>
</evidence>
<evidence type="ECO:0000256" key="1">
    <source>
        <dbReference type="ARBA" id="ARBA00005104"/>
    </source>
</evidence>
<accession>A0A2N3VGU0</accession>
<keyword evidence="3" id="KW-0560">Oxidoreductase</keyword>
<dbReference type="Proteomes" id="UP000233766">
    <property type="component" value="Unassembled WGS sequence"/>
</dbReference>
<evidence type="ECO:0000313" key="6">
    <source>
        <dbReference type="EMBL" id="PKV80839.1"/>
    </source>
</evidence>
<dbReference type="InterPro" id="IPR050765">
    <property type="entry name" value="Riboflavin_Biosynth_HTPR"/>
</dbReference>
<evidence type="ECO:0000256" key="2">
    <source>
        <dbReference type="ARBA" id="ARBA00022857"/>
    </source>
</evidence>
<comment type="pathway">
    <text evidence="1">Cofactor biosynthesis; riboflavin biosynthesis.</text>
</comment>
<dbReference type="PANTHER" id="PTHR38011:SF7">
    <property type="entry name" value="2,5-DIAMINO-6-RIBOSYLAMINO-4(3H)-PYRIMIDINONE 5'-PHOSPHATE REDUCTASE"/>
    <property type="match status" value="1"/>
</dbReference>
<dbReference type="InterPro" id="IPR002734">
    <property type="entry name" value="RibDG_C"/>
</dbReference>
<dbReference type="AlphaFoldDB" id="A0A2N3VGU0"/>
<dbReference type="SUPFAM" id="SSF53597">
    <property type="entry name" value="Dihydrofolate reductase-like"/>
    <property type="match status" value="1"/>
</dbReference>
<dbReference type="Gene3D" id="3.40.430.10">
    <property type="entry name" value="Dihydrofolate Reductase, subunit A"/>
    <property type="match status" value="1"/>
</dbReference>
<dbReference type="GO" id="GO:0009231">
    <property type="term" value="P:riboflavin biosynthetic process"/>
    <property type="evidence" value="ECO:0007669"/>
    <property type="project" value="InterPro"/>
</dbReference>
<protein>
    <submittedName>
        <fullName evidence="6">5-amino-6-(5-phosphoribosylamino)uracil reductase</fullName>
    </submittedName>
</protein>